<comment type="caution">
    <text evidence="1">The sequence shown here is derived from an EMBL/GenBank/DDBJ whole genome shotgun (WGS) entry which is preliminary data.</text>
</comment>
<dbReference type="EMBL" id="JAJSON010000020">
    <property type="protein sequence ID" value="MCG9971910.1"/>
    <property type="molecule type" value="Genomic_DNA"/>
</dbReference>
<accession>A0A9X2A689</accession>
<proteinExistence type="predicted"/>
<dbReference type="Pfam" id="PF02482">
    <property type="entry name" value="Ribosomal_S30AE"/>
    <property type="match status" value="1"/>
</dbReference>
<sequence length="99" mass="11383">MSTQIQFVKIPTSEALTTYTENKLNKLRARFEIIKAINIYFKLENDPKGEGKICEIECIIPGSKVFAATSQHYFEHSVKVAIAEIEKQLEKRKAVMMVY</sequence>
<dbReference type="RefSeq" id="WP_240098593.1">
    <property type="nucleotide sequence ID" value="NZ_JAJSON010000020.1"/>
</dbReference>
<organism evidence="1 2">
    <name type="scientific">Christiangramia crocea</name>
    <dbReference type="NCBI Taxonomy" id="2904124"/>
    <lineage>
        <taxon>Bacteria</taxon>
        <taxon>Pseudomonadati</taxon>
        <taxon>Bacteroidota</taxon>
        <taxon>Flavobacteriia</taxon>
        <taxon>Flavobacteriales</taxon>
        <taxon>Flavobacteriaceae</taxon>
        <taxon>Christiangramia</taxon>
    </lineage>
</organism>
<reference evidence="1" key="1">
    <citation type="submission" date="2021-12" db="EMBL/GenBank/DDBJ databases">
        <title>Description of Gramella crocea sp. nov., a new bacterium isolated from activated sludge.</title>
        <authorList>
            <person name="Zhang X."/>
        </authorList>
    </citation>
    <scope>NUCLEOTIDE SEQUENCE</scope>
    <source>
        <strain evidence="1">YB25</strain>
    </source>
</reference>
<name>A0A9X2A689_9FLAO</name>
<dbReference type="AlphaFoldDB" id="A0A9X2A689"/>
<evidence type="ECO:0000313" key="1">
    <source>
        <dbReference type="EMBL" id="MCG9971910.1"/>
    </source>
</evidence>
<dbReference type="Gene3D" id="3.30.160.100">
    <property type="entry name" value="Ribosome hibernation promotion factor-like"/>
    <property type="match status" value="1"/>
</dbReference>
<gene>
    <name evidence="1" type="ORF">LU635_09705</name>
</gene>
<protein>
    <submittedName>
        <fullName evidence="1">HPF/RaiA family ribosome-associated protein</fullName>
    </submittedName>
</protein>
<keyword evidence="2" id="KW-1185">Reference proteome</keyword>
<dbReference type="SUPFAM" id="SSF69754">
    <property type="entry name" value="Ribosome binding protein Y (YfiA homologue)"/>
    <property type="match status" value="1"/>
</dbReference>
<dbReference type="Proteomes" id="UP001139344">
    <property type="component" value="Unassembled WGS sequence"/>
</dbReference>
<dbReference type="InterPro" id="IPR036567">
    <property type="entry name" value="RHF-like"/>
</dbReference>
<evidence type="ECO:0000313" key="2">
    <source>
        <dbReference type="Proteomes" id="UP001139344"/>
    </source>
</evidence>
<dbReference type="InterPro" id="IPR003489">
    <property type="entry name" value="RHF/RaiA"/>
</dbReference>